<dbReference type="NCBIfam" id="TIGR02254">
    <property type="entry name" value="YjjG_YfnB"/>
    <property type="match status" value="1"/>
</dbReference>
<accession>A0A0R2DYK2</accession>
<sequence length="242" mass="28163">MEENKMKKKYQTLFFDIDDTLLDFGAAENEALEKLFSRVDGIKLTDTIKEDYKKFNQSLWKSMEQGKLSREKLMTTRFTEFFNQEFGIEVDNNKMSEQYLTYLSQGHQEVTGAHQLLSELQQQSFKLFVVTNGVERVQTKRLADSHFDAYFTDIFISEQTGYQKPNKKFFNYVFDNISDFDSDNSLIIGDSLTSDVAGGINAGIDTVWFNPEHKRNLTNYSANYTVHRLSEIKNLLINNINR</sequence>
<dbReference type="NCBIfam" id="TIGR01549">
    <property type="entry name" value="HAD-SF-IA-v1"/>
    <property type="match status" value="1"/>
</dbReference>
<comment type="caution">
    <text evidence="1">The sequence shown here is derived from an EMBL/GenBank/DDBJ whole genome shotgun (WGS) entry which is preliminary data.</text>
</comment>
<dbReference type="SFLD" id="SFLDG01135">
    <property type="entry name" value="C1.5.6:_HAD__Beta-PGM__Phospha"/>
    <property type="match status" value="1"/>
</dbReference>
<dbReference type="InterPro" id="IPR023198">
    <property type="entry name" value="PGP-like_dom2"/>
</dbReference>
<dbReference type="GO" id="GO:0008253">
    <property type="term" value="F:5'-nucleotidase activity"/>
    <property type="evidence" value="ECO:0007669"/>
    <property type="project" value="InterPro"/>
</dbReference>
<dbReference type="PANTHER" id="PTHR47478">
    <property type="match status" value="1"/>
</dbReference>
<evidence type="ECO:0000313" key="2">
    <source>
        <dbReference type="Proteomes" id="UP000050898"/>
    </source>
</evidence>
<dbReference type="InterPro" id="IPR052550">
    <property type="entry name" value="Pyrimidine_5'-ntase_YjjG"/>
</dbReference>
<dbReference type="InterPro" id="IPR023214">
    <property type="entry name" value="HAD_sf"/>
</dbReference>
<keyword evidence="1" id="KW-0378">Hydrolase</keyword>
<dbReference type="SFLD" id="SFLDG01129">
    <property type="entry name" value="C1.5:_HAD__Beta-PGM__Phosphata"/>
    <property type="match status" value="1"/>
</dbReference>
<dbReference type="InterPro" id="IPR011951">
    <property type="entry name" value="HAD-SF_hydro_IA_YjjG/PynA"/>
</dbReference>
<name>A0A0R2DYK2_9LACO</name>
<dbReference type="Gene3D" id="3.40.50.1000">
    <property type="entry name" value="HAD superfamily/HAD-like"/>
    <property type="match status" value="1"/>
</dbReference>
<dbReference type="Pfam" id="PF13419">
    <property type="entry name" value="HAD_2"/>
    <property type="match status" value="1"/>
</dbReference>
<dbReference type="Proteomes" id="UP000050898">
    <property type="component" value="Unassembled WGS sequence"/>
</dbReference>
<dbReference type="InterPro" id="IPR006439">
    <property type="entry name" value="HAD-SF_hydro_IA"/>
</dbReference>
<dbReference type="InterPro" id="IPR041492">
    <property type="entry name" value="HAD_2"/>
</dbReference>
<proteinExistence type="predicted"/>
<evidence type="ECO:0000313" key="1">
    <source>
        <dbReference type="EMBL" id="KRN08914.1"/>
    </source>
</evidence>
<gene>
    <name evidence="1" type="ORF">FD00_GL001662</name>
</gene>
<dbReference type="AlphaFoldDB" id="A0A0R2DYK2"/>
<dbReference type="SUPFAM" id="SSF56784">
    <property type="entry name" value="HAD-like"/>
    <property type="match status" value="1"/>
</dbReference>
<dbReference type="EMBL" id="AYYH01000041">
    <property type="protein sequence ID" value="KRN08914.1"/>
    <property type="molecule type" value="Genomic_DNA"/>
</dbReference>
<protein>
    <submittedName>
        <fullName evidence="1">HAD superfamily hydrolase</fullName>
    </submittedName>
</protein>
<dbReference type="Gene3D" id="1.10.150.240">
    <property type="entry name" value="Putative phosphatase, domain 2"/>
    <property type="match status" value="1"/>
</dbReference>
<organism evidence="1 2">
    <name type="scientific">Liquorilactobacillus mali KCTC 3596 = DSM 20444</name>
    <dbReference type="NCBI Taxonomy" id="1046596"/>
    <lineage>
        <taxon>Bacteria</taxon>
        <taxon>Bacillati</taxon>
        <taxon>Bacillota</taxon>
        <taxon>Bacilli</taxon>
        <taxon>Lactobacillales</taxon>
        <taxon>Lactobacillaceae</taxon>
        <taxon>Liquorilactobacillus</taxon>
    </lineage>
</organism>
<reference evidence="1 2" key="1">
    <citation type="journal article" date="2015" name="Genome Announc.">
        <title>Expanding the biotechnology potential of lactobacilli through comparative genomics of 213 strains and associated genera.</title>
        <authorList>
            <person name="Sun Z."/>
            <person name="Harris H.M."/>
            <person name="McCann A."/>
            <person name="Guo C."/>
            <person name="Argimon S."/>
            <person name="Zhang W."/>
            <person name="Yang X."/>
            <person name="Jeffery I.B."/>
            <person name="Cooney J.C."/>
            <person name="Kagawa T.F."/>
            <person name="Liu W."/>
            <person name="Song Y."/>
            <person name="Salvetti E."/>
            <person name="Wrobel A."/>
            <person name="Rasinkangas P."/>
            <person name="Parkhill J."/>
            <person name="Rea M.C."/>
            <person name="O'Sullivan O."/>
            <person name="Ritari J."/>
            <person name="Douillard F.P."/>
            <person name="Paul Ross R."/>
            <person name="Yang R."/>
            <person name="Briner A.E."/>
            <person name="Felis G.E."/>
            <person name="de Vos W.M."/>
            <person name="Barrangou R."/>
            <person name="Klaenhammer T.R."/>
            <person name="Caufield P.W."/>
            <person name="Cui Y."/>
            <person name="Zhang H."/>
            <person name="O'Toole P.W."/>
        </authorList>
    </citation>
    <scope>NUCLEOTIDE SEQUENCE [LARGE SCALE GENOMIC DNA]</scope>
    <source>
        <strain evidence="1 2">DSM 20444</strain>
    </source>
</reference>
<keyword evidence="2" id="KW-1185">Reference proteome</keyword>
<dbReference type="SFLD" id="SFLDS00003">
    <property type="entry name" value="Haloacid_Dehalogenase"/>
    <property type="match status" value="1"/>
</dbReference>
<dbReference type="PANTHER" id="PTHR47478:SF1">
    <property type="entry name" value="PYRIMIDINE 5'-NUCLEOTIDASE YJJG"/>
    <property type="match status" value="1"/>
</dbReference>
<dbReference type="InterPro" id="IPR036412">
    <property type="entry name" value="HAD-like_sf"/>
</dbReference>
<dbReference type="PATRIC" id="fig|1046596.6.peg.1748"/>